<name>A0ABX5VLP4_9MICO</name>
<evidence type="ECO:0008006" key="4">
    <source>
        <dbReference type="Google" id="ProtNLM"/>
    </source>
</evidence>
<feature type="compositionally biased region" description="Low complexity" evidence="1">
    <location>
        <begin position="513"/>
        <end position="527"/>
    </location>
</feature>
<dbReference type="InterPro" id="IPR006521">
    <property type="entry name" value="Tail_protein_I"/>
</dbReference>
<accession>A0ABX5VLP4</accession>
<feature type="region of interest" description="Disordered" evidence="1">
    <location>
        <begin position="505"/>
        <end position="536"/>
    </location>
</feature>
<dbReference type="Pfam" id="PF09684">
    <property type="entry name" value="Tail_P2_I"/>
    <property type="match status" value="1"/>
</dbReference>
<gene>
    <name evidence="2" type="ORF">FE251_08450</name>
</gene>
<keyword evidence="3" id="KW-1185">Reference proteome</keyword>
<dbReference type="InterPro" id="IPR011748">
    <property type="entry name" value="Unchr_phage_tail-like"/>
</dbReference>
<dbReference type="NCBIfam" id="TIGR02242">
    <property type="entry name" value="tail_TIGR02242"/>
    <property type="match status" value="1"/>
</dbReference>
<protein>
    <recommendedName>
        <fullName evidence="4">Phage tail protein</fullName>
    </recommendedName>
</protein>
<sequence>MLLVADTPRGTVDGRDVTTGRLLVRWAGLDGPEDVITRGDTVLAVDADGLKRLTRDGAAVLVHRIDGARSVTVDAAGHVVVGTDTALVTVVGLDPADTRTDRVPGLSGPFLVRAVGDRLHVSAPALGRVRVVSTAGGAALGESAGTVLGVTTDHAQVLWASDPAVTRHIVGTVLAERATAVVGPFPLTVDPGARNLARIRARGSFGAGHATLTARFLAADGDVLHGSPSGTASPDRVVRVPSESSWAQLELTVVPEAGPAPWIDLVELHLNGPALIDELPQVYRARGRPEEFLDPFLRLLATGLDEITDALVELPIQLDPATATDDLDGDRWLDWLSTWVDAPLDEGWDPALRRRVVAEAFRWHARRGTPAALRRQIVIEHGVDVTIDEPAGHAHVWVLGDRASELGRTTMTTAAPAEGAVLDRTAVLDRAHLIGPNDRGAPLFGDLAHRFTVLLPPGMDSPARRAGIAATVEREKPAHTHAHVCVRPGTVVGVRAVVGMTTVVGPSPPPAAPGGTAPPATPTHSTSNRARAGNPT</sequence>
<evidence type="ECO:0000313" key="3">
    <source>
        <dbReference type="Proteomes" id="UP000313948"/>
    </source>
</evidence>
<dbReference type="EMBL" id="CP040899">
    <property type="protein sequence ID" value="QDB79397.1"/>
    <property type="molecule type" value="Genomic_DNA"/>
</dbReference>
<organism evidence="2 3">
    <name type="scientific">Georgenia wutianyii</name>
    <dbReference type="NCBI Taxonomy" id="2585135"/>
    <lineage>
        <taxon>Bacteria</taxon>
        <taxon>Bacillati</taxon>
        <taxon>Actinomycetota</taxon>
        <taxon>Actinomycetes</taxon>
        <taxon>Micrococcales</taxon>
        <taxon>Bogoriellaceae</taxon>
        <taxon>Georgenia</taxon>
    </lineage>
</organism>
<reference evidence="2 3" key="1">
    <citation type="submission" date="2019-05" db="EMBL/GenBank/DDBJ databases">
        <title>Georgenia *** sp. nov., and Georgenia *** sp. nov., isolated from the intestinal contents of plateau pika (Ochotona curzoniae) in the Qinghai-Tibet plateau of China.</title>
        <authorList>
            <person name="Tian Z."/>
        </authorList>
    </citation>
    <scope>NUCLEOTIDE SEQUENCE [LARGE SCALE GENOMIC DNA]</scope>
    <source>
        <strain evidence="2 3">Z294</strain>
    </source>
</reference>
<proteinExistence type="predicted"/>
<evidence type="ECO:0000313" key="2">
    <source>
        <dbReference type="EMBL" id="QDB79397.1"/>
    </source>
</evidence>
<evidence type="ECO:0000256" key="1">
    <source>
        <dbReference type="SAM" id="MobiDB-lite"/>
    </source>
</evidence>
<dbReference type="Proteomes" id="UP000313948">
    <property type="component" value="Chromosome"/>
</dbReference>